<evidence type="ECO:0000256" key="5">
    <source>
        <dbReference type="ARBA" id="ARBA00022801"/>
    </source>
</evidence>
<dbReference type="PROSITE" id="PS50162">
    <property type="entry name" value="RECA_2"/>
    <property type="match status" value="1"/>
</dbReference>
<keyword evidence="1 11" id="KW-0479">Metal-binding</keyword>
<dbReference type="InterPro" id="IPR041166">
    <property type="entry name" value="Rubredoxin_2"/>
</dbReference>
<keyword evidence="10 11" id="KW-0234">DNA repair</keyword>
<dbReference type="OrthoDB" id="9803906at2"/>
<evidence type="ECO:0000259" key="14">
    <source>
        <dbReference type="PROSITE" id="PS50162"/>
    </source>
</evidence>
<evidence type="ECO:0000256" key="11">
    <source>
        <dbReference type="HAMAP-Rule" id="MF_01498"/>
    </source>
</evidence>
<dbReference type="SMART" id="SM00382">
    <property type="entry name" value="AAA"/>
    <property type="match status" value="1"/>
</dbReference>
<name>A1WUS1_HALHL</name>
<dbReference type="GO" id="GO:0005829">
    <property type="term" value="C:cytosol"/>
    <property type="evidence" value="ECO:0007669"/>
    <property type="project" value="TreeGrafter"/>
</dbReference>
<dbReference type="AlphaFoldDB" id="A1WUS1"/>
<keyword evidence="8 11" id="KW-0346">Stress response</keyword>
<dbReference type="CDD" id="cd01121">
    <property type="entry name" value="RadA_SMS_N"/>
    <property type="match status" value="1"/>
</dbReference>
<feature type="binding site" evidence="11">
    <location>
        <begin position="92"/>
        <end position="99"/>
    </location>
    <ligand>
        <name>ATP</name>
        <dbReference type="ChEBI" id="CHEBI:30616"/>
    </ligand>
</feature>
<dbReference type="MEROPS" id="S16.A04"/>
<keyword evidence="3 11" id="KW-0227">DNA damage</keyword>
<feature type="region of interest" description="Lon-protease-like" evidence="11">
    <location>
        <begin position="347"/>
        <end position="449"/>
    </location>
</feature>
<comment type="similarity">
    <text evidence="11 13">Belongs to the RecA family. RadA subfamily.</text>
</comment>
<keyword evidence="9 11" id="KW-0238">DNA-binding</keyword>
<dbReference type="InterPro" id="IPR020588">
    <property type="entry name" value="RecA_ATP-bd"/>
</dbReference>
<dbReference type="GO" id="GO:0140664">
    <property type="term" value="F:ATP-dependent DNA damage sensor activity"/>
    <property type="evidence" value="ECO:0007669"/>
    <property type="project" value="InterPro"/>
</dbReference>
<protein>
    <recommendedName>
        <fullName evidence="11 12">DNA repair protein RadA</fullName>
    </recommendedName>
</protein>
<evidence type="ECO:0000256" key="3">
    <source>
        <dbReference type="ARBA" id="ARBA00022763"/>
    </source>
</evidence>
<evidence type="ECO:0000256" key="12">
    <source>
        <dbReference type="NCBIfam" id="TIGR00416"/>
    </source>
</evidence>
<dbReference type="FunFam" id="3.40.50.300:FF:000050">
    <property type="entry name" value="DNA repair protein RadA"/>
    <property type="match status" value="1"/>
</dbReference>
<evidence type="ECO:0000313" key="15">
    <source>
        <dbReference type="EMBL" id="ABM61433.1"/>
    </source>
</evidence>
<dbReference type="InterPro" id="IPR003593">
    <property type="entry name" value="AAA+_ATPase"/>
</dbReference>
<dbReference type="Gene3D" id="3.40.50.300">
    <property type="entry name" value="P-loop containing nucleotide triphosphate hydrolases"/>
    <property type="match status" value="1"/>
</dbReference>
<evidence type="ECO:0000256" key="6">
    <source>
        <dbReference type="ARBA" id="ARBA00022833"/>
    </source>
</evidence>
<comment type="function">
    <text evidence="11">Plays a role in repairing double-strand DNA breaks, probably involving stabilizing or processing branched DNA or blocked replication forks.</text>
</comment>
<evidence type="ECO:0000256" key="10">
    <source>
        <dbReference type="ARBA" id="ARBA00023204"/>
    </source>
</evidence>
<dbReference type="eggNOG" id="COG1066">
    <property type="taxonomic scope" value="Bacteria"/>
</dbReference>
<evidence type="ECO:0000256" key="2">
    <source>
        <dbReference type="ARBA" id="ARBA00022741"/>
    </source>
</evidence>
<dbReference type="HOGENOM" id="CLU_018264_0_1_6"/>
<dbReference type="STRING" id="349124.Hhal_0651"/>
<comment type="domain">
    <text evidence="11">The middle region has homology to RecA with ATPase motifs including the RadA KNRFG motif, while the C-terminus is homologous to Lon protease.</text>
</comment>
<gene>
    <name evidence="11" type="primary">radA</name>
    <name evidence="15" type="ordered locus">Hhal_0651</name>
</gene>
<feature type="short sequence motif" description="RadA KNRFG motif" evidence="11">
    <location>
        <begin position="248"/>
        <end position="252"/>
    </location>
</feature>
<dbReference type="Gene3D" id="3.30.230.10">
    <property type="match status" value="1"/>
</dbReference>
<dbReference type="InterPro" id="IPR027417">
    <property type="entry name" value="P-loop_NTPase"/>
</dbReference>
<dbReference type="Pfam" id="PF13541">
    <property type="entry name" value="ChlI"/>
    <property type="match status" value="1"/>
</dbReference>
<dbReference type="InterPro" id="IPR014721">
    <property type="entry name" value="Ribsml_uS5_D2-typ_fold_subgr"/>
</dbReference>
<feature type="domain" description="RecA family profile 1" evidence="14">
    <location>
        <begin position="63"/>
        <end position="211"/>
    </location>
</feature>
<dbReference type="GO" id="GO:0005524">
    <property type="term" value="F:ATP binding"/>
    <property type="evidence" value="ECO:0007669"/>
    <property type="project" value="UniProtKB-UniRule"/>
</dbReference>
<dbReference type="KEGG" id="hha:Hhal_0651"/>
<comment type="function">
    <text evidence="13">DNA-dependent ATPase involved in processing of recombination intermediates, plays a role in repairing DNA breaks. Stimulates the branch migration of RecA-mediated strand transfer reactions, allowing the 3' invading strand to extend heteroduplex DNA faster. Binds ssDNA in the presence of ADP but not other nucleotides, has ATPase activity that is stimulated by ssDNA and various branched DNA structures, but inhibited by SSB. Does not have RecA's homology-searching function.</text>
</comment>
<accession>A1WUS1</accession>
<organism evidence="15 16">
    <name type="scientific">Halorhodospira halophila (strain DSM 244 / SL1)</name>
    <name type="common">Ectothiorhodospira halophila (strain DSM 244 / SL1)</name>
    <dbReference type="NCBI Taxonomy" id="349124"/>
    <lineage>
        <taxon>Bacteria</taxon>
        <taxon>Pseudomonadati</taxon>
        <taxon>Pseudomonadota</taxon>
        <taxon>Gammaproteobacteria</taxon>
        <taxon>Chromatiales</taxon>
        <taxon>Ectothiorhodospiraceae</taxon>
        <taxon>Halorhodospira</taxon>
    </lineage>
</organism>
<dbReference type="HAMAP" id="MF_01498">
    <property type="entry name" value="RadA_bact"/>
    <property type="match status" value="1"/>
</dbReference>
<keyword evidence="7 11" id="KW-0067">ATP-binding</keyword>
<dbReference type="GO" id="GO:0003684">
    <property type="term" value="F:damaged DNA binding"/>
    <property type="evidence" value="ECO:0007669"/>
    <property type="project" value="InterPro"/>
</dbReference>
<evidence type="ECO:0000256" key="8">
    <source>
        <dbReference type="ARBA" id="ARBA00023016"/>
    </source>
</evidence>
<reference evidence="15 16" key="2">
    <citation type="journal article" date="2013" name="Stand. Genomic Sci.">
        <title>Complete genome sequence of Halorhodospira halophila SL1.</title>
        <authorList>
            <person name="Challacombe J.F."/>
            <person name="Majid S."/>
            <person name="Deole R."/>
            <person name="Brettin T.S."/>
            <person name="Bruce D."/>
            <person name="Delano S.F."/>
            <person name="Detter J.C."/>
            <person name="Gleasner C.D."/>
            <person name="Han C.S."/>
            <person name="Misra M."/>
            <person name="Reitenga K.G."/>
            <person name="Mikhailova N."/>
            <person name="Woyke T."/>
            <person name="Pitluck S."/>
            <person name="Nolan M."/>
            <person name="Land M.L."/>
            <person name="Saunders E."/>
            <person name="Tapia R."/>
            <person name="Lapidus A."/>
            <person name="Ivanova N."/>
            <person name="Hoff W.D."/>
        </authorList>
    </citation>
    <scope>NUCLEOTIDE SEQUENCE [LARGE SCALE GENOMIC DNA]</scope>
    <source>
        <strain evidence="16">DSM 244 / SL1</strain>
    </source>
</reference>
<evidence type="ECO:0000256" key="9">
    <source>
        <dbReference type="ARBA" id="ARBA00023125"/>
    </source>
</evidence>
<keyword evidence="2 11" id="KW-0547">Nucleotide-binding</keyword>
<evidence type="ECO:0000313" key="16">
    <source>
        <dbReference type="Proteomes" id="UP000000647"/>
    </source>
</evidence>
<keyword evidence="5" id="KW-0378">Hydrolase</keyword>
<dbReference type="Pfam" id="PF13481">
    <property type="entry name" value="AAA_25"/>
    <property type="match status" value="1"/>
</dbReference>
<reference evidence="16" key="1">
    <citation type="submission" date="2006-12" db="EMBL/GenBank/DDBJ databases">
        <title>Complete sequence of Halorhodospira halophila SL1.</title>
        <authorList>
            <consortium name="US DOE Joint Genome Institute"/>
            <person name="Copeland A."/>
            <person name="Lucas S."/>
            <person name="Lapidus A."/>
            <person name="Barry K."/>
            <person name="Detter J.C."/>
            <person name="Glavina del Rio T."/>
            <person name="Hammon N."/>
            <person name="Israni S."/>
            <person name="Dalin E."/>
            <person name="Tice H."/>
            <person name="Pitluck S."/>
            <person name="Saunders E."/>
            <person name="Brettin T."/>
            <person name="Bruce D."/>
            <person name="Han C."/>
            <person name="Tapia R."/>
            <person name="Schmutz J."/>
            <person name="Larimer F."/>
            <person name="Land M."/>
            <person name="Hauser L."/>
            <person name="Kyrpides N."/>
            <person name="Mikhailova N."/>
            <person name="Hoff W."/>
            <person name="Richardson P."/>
        </authorList>
    </citation>
    <scope>NUCLEOTIDE SEQUENCE [LARGE SCALE GENOMIC DNA]</scope>
    <source>
        <strain evidence="16">DSM 244 / SL1</strain>
    </source>
</reference>
<dbReference type="InterPro" id="IPR020568">
    <property type="entry name" value="Ribosomal_Su5_D2-typ_SF"/>
</dbReference>
<dbReference type="GO" id="GO:0016787">
    <property type="term" value="F:hydrolase activity"/>
    <property type="evidence" value="ECO:0007669"/>
    <property type="project" value="UniProtKB-KW"/>
</dbReference>
<dbReference type="PANTHER" id="PTHR32472">
    <property type="entry name" value="DNA REPAIR PROTEIN RADA"/>
    <property type="match status" value="1"/>
</dbReference>
<dbReference type="SUPFAM" id="SSF54211">
    <property type="entry name" value="Ribosomal protein S5 domain 2-like"/>
    <property type="match status" value="1"/>
</dbReference>
<evidence type="ECO:0000256" key="13">
    <source>
        <dbReference type="RuleBase" id="RU003555"/>
    </source>
</evidence>
<dbReference type="RefSeq" id="WP_011813456.1">
    <property type="nucleotide sequence ID" value="NC_008789.1"/>
</dbReference>
<dbReference type="PRINTS" id="PR01874">
    <property type="entry name" value="DNAREPAIRADA"/>
</dbReference>
<evidence type="ECO:0000256" key="1">
    <source>
        <dbReference type="ARBA" id="ARBA00022723"/>
    </source>
</evidence>
<dbReference type="PANTHER" id="PTHR32472:SF10">
    <property type="entry name" value="DNA REPAIR PROTEIN RADA-LIKE PROTEIN"/>
    <property type="match status" value="1"/>
</dbReference>
<keyword evidence="16" id="KW-1185">Reference proteome</keyword>
<dbReference type="GO" id="GO:0000725">
    <property type="term" value="P:recombinational repair"/>
    <property type="evidence" value="ECO:0007669"/>
    <property type="project" value="UniProtKB-UniRule"/>
</dbReference>
<evidence type="ECO:0000256" key="4">
    <source>
        <dbReference type="ARBA" id="ARBA00022771"/>
    </source>
</evidence>
<keyword evidence="6 13" id="KW-0862">Zinc</keyword>
<sequence>MARARRRFVCSACGAEQPQWAGQCPECGAWNTLEEIAQPAAAASTTTGRGAEVTTLAEVSTAPEPRLATGVAELDRVLGGGLVPGSVVLIGGEPGIGKSTLLLQTLATLSRDHAALYATGEESLQQVALRGHRLGVADDAMKLMAETAVEEVVAAAERIRPRALVLDSVQTFHTSALGSAPGSVSQVRESAAQLVRLAKTTGTAVILVGHVTKEGHLAGPRVLEHMVDTVLYFESDQGSRYRVVRAVKNRFGAANELGVFAMAEDGLRQVRNPSSIFLSRHDQDVPGSAVLVTREGSRPLLLEVQALVADSAGSQPRRVAVGLDGSRLALLLAVLQRHGGISTAGEDVFLNVVGGVRVQETAGDLPALAAVLSSLRNRPLPRDSVVFGELGLAGEVRPVPGGEERLAEAAKHGFTRAVVPAKNAPRHGVAGMEIHPVRRLEEAITALMG</sequence>
<keyword evidence="4 13" id="KW-0863">Zinc-finger</keyword>
<dbReference type="InterPro" id="IPR004504">
    <property type="entry name" value="DNA_repair_RadA"/>
</dbReference>
<dbReference type="Pfam" id="PF18073">
    <property type="entry name" value="Zn_ribbon_LapB"/>
    <property type="match status" value="1"/>
</dbReference>
<dbReference type="SUPFAM" id="SSF52540">
    <property type="entry name" value="P-loop containing nucleoside triphosphate hydrolases"/>
    <property type="match status" value="1"/>
</dbReference>
<dbReference type="NCBIfam" id="TIGR00416">
    <property type="entry name" value="sms"/>
    <property type="match status" value="1"/>
</dbReference>
<proteinExistence type="inferred from homology"/>
<dbReference type="GO" id="GO:0008270">
    <property type="term" value="F:zinc ion binding"/>
    <property type="evidence" value="ECO:0007669"/>
    <property type="project" value="UniProtKB-KW"/>
</dbReference>
<dbReference type="Proteomes" id="UP000000647">
    <property type="component" value="Chromosome"/>
</dbReference>
<dbReference type="EMBL" id="CP000544">
    <property type="protein sequence ID" value="ABM61433.1"/>
    <property type="molecule type" value="Genomic_DNA"/>
</dbReference>
<evidence type="ECO:0000256" key="7">
    <source>
        <dbReference type="ARBA" id="ARBA00022840"/>
    </source>
</evidence>